<dbReference type="AlphaFoldDB" id="A0A7K1Y887"/>
<keyword evidence="3" id="KW-1185">Reference proteome</keyword>
<evidence type="ECO:0000256" key="1">
    <source>
        <dbReference type="SAM" id="Phobius"/>
    </source>
</evidence>
<dbReference type="EMBL" id="WVHT01000003">
    <property type="protein sequence ID" value="MXV50787.1"/>
    <property type="molecule type" value="Genomic_DNA"/>
</dbReference>
<dbReference type="Pfam" id="PF11297">
    <property type="entry name" value="DUF3098"/>
    <property type="match status" value="1"/>
</dbReference>
<reference evidence="2 3" key="1">
    <citation type="submission" date="2019-11" db="EMBL/GenBank/DDBJ databases">
        <title>Pedobacter sp. HMF7647 Genome sequencing and assembly.</title>
        <authorList>
            <person name="Kang H."/>
            <person name="Kim H."/>
            <person name="Joh K."/>
        </authorList>
    </citation>
    <scope>NUCLEOTIDE SEQUENCE [LARGE SCALE GENOMIC DNA]</scope>
    <source>
        <strain evidence="2 3">HMF7647</strain>
    </source>
</reference>
<feature type="transmembrane region" description="Helical" evidence="1">
    <location>
        <begin position="53"/>
        <end position="71"/>
    </location>
</feature>
<feature type="transmembrane region" description="Helical" evidence="1">
    <location>
        <begin position="21"/>
        <end position="41"/>
    </location>
</feature>
<accession>A0A7K1Y887</accession>
<evidence type="ECO:0000313" key="3">
    <source>
        <dbReference type="Proteomes" id="UP000466586"/>
    </source>
</evidence>
<sequence length="77" mass="8662">MAQKKTVSTETKKVQFIFGKSNYRFMLISIGVVVLGFILMIGETDIYDFRKTVLAPFVVLVGFAIGFYAILKKPDHA</sequence>
<dbReference type="InterPro" id="IPR021448">
    <property type="entry name" value="DUF3098"/>
</dbReference>
<proteinExistence type="predicted"/>
<dbReference type="RefSeq" id="WP_160843978.1">
    <property type="nucleotide sequence ID" value="NZ_WVHT01000003.1"/>
</dbReference>
<comment type="caution">
    <text evidence="2">The sequence shown here is derived from an EMBL/GenBank/DDBJ whole genome shotgun (WGS) entry which is preliminary data.</text>
</comment>
<keyword evidence="1" id="KW-0472">Membrane</keyword>
<organism evidence="2 3">
    <name type="scientific">Hufsiella arboris</name>
    <dbReference type="NCBI Taxonomy" id="2695275"/>
    <lineage>
        <taxon>Bacteria</taxon>
        <taxon>Pseudomonadati</taxon>
        <taxon>Bacteroidota</taxon>
        <taxon>Sphingobacteriia</taxon>
        <taxon>Sphingobacteriales</taxon>
        <taxon>Sphingobacteriaceae</taxon>
        <taxon>Hufsiella</taxon>
    </lineage>
</organism>
<keyword evidence="1" id="KW-0812">Transmembrane</keyword>
<name>A0A7K1Y887_9SPHI</name>
<protein>
    <submittedName>
        <fullName evidence="2">DUF3098 domain-containing protein</fullName>
    </submittedName>
</protein>
<evidence type="ECO:0000313" key="2">
    <source>
        <dbReference type="EMBL" id="MXV50787.1"/>
    </source>
</evidence>
<dbReference type="Proteomes" id="UP000466586">
    <property type="component" value="Unassembled WGS sequence"/>
</dbReference>
<keyword evidence="1" id="KW-1133">Transmembrane helix</keyword>
<gene>
    <name evidence="2" type="ORF">GS399_07360</name>
</gene>